<dbReference type="Proteomes" id="UP000176228">
    <property type="component" value="Unassembled WGS sequence"/>
</dbReference>
<gene>
    <name evidence="1" type="ORF">A2968_05235</name>
</gene>
<name>A0A1F6BK04_9BACT</name>
<evidence type="ECO:0000313" key="1">
    <source>
        <dbReference type="EMBL" id="OGG37208.1"/>
    </source>
</evidence>
<protein>
    <submittedName>
        <fullName evidence="1">Uncharacterized protein</fullName>
    </submittedName>
</protein>
<comment type="caution">
    <text evidence="1">The sequence shown here is derived from an EMBL/GenBank/DDBJ whole genome shotgun (WGS) entry which is preliminary data.</text>
</comment>
<dbReference type="STRING" id="1798391.A2968_05235"/>
<proteinExistence type="predicted"/>
<dbReference type="EMBL" id="MFJU01000004">
    <property type="protein sequence ID" value="OGG37208.1"/>
    <property type="molecule type" value="Genomic_DNA"/>
</dbReference>
<reference evidence="1 2" key="1">
    <citation type="journal article" date="2016" name="Nat. Commun.">
        <title>Thousands of microbial genomes shed light on interconnected biogeochemical processes in an aquifer system.</title>
        <authorList>
            <person name="Anantharaman K."/>
            <person name="Brown C.T."/>
            <person name="Hug L.A."/>
            <person name="Sharon I."/>
            <person name="Castelle C.J."/>
            <person name="Probst A.J."/>
            <person name="Thomas B.C."/>
            <person name="Singh A."/>
            <person name="Wilkins M.J."/>
            <person name="Karaoz U."/>
            <person name="Brodie E.L."/>
            <person name="Williams K.H."/>
            <person name="Hubbard S.S."/>
            <person name="Banfield J.F."/>
        </authorList>
    </citation>
    <scope>NUCLEOTIDE SEQUENCE [LARGE SCALE GENOMIC DNA]</scope>
</reference>
<evidence type="ECO:0000313" key="2">
    <source>
        <dbReference type="Proteomes" id="UP000176228"/>
    </source>
</evidence>
<sequence length="338" mass="37755">MRDIFSRIFSSRISIVLFLILILAATFAAYRYFPRETIPQPEFVCGGRNCFGGCCVHGKCQLKGINIAGYTCLGENKWESPDKESISSGTPYAVIDAVTGKSPGPDKEDSAAIVATVGEERIFQKDVDSELLFYPPQYNPDVRKSLIEKISSDSNLLQKAAGEGVISLDETVYNSPDKDYQKRLSLVKEVKGIFDSRLSRLSGTIVSIWFYNEKIGPLGYQKSKEMAYGKIDALQRNVKKGTITMEEAIDIIKQDSELEQIDTSYESNASFRFDVREGEKISLDPNFDTNLWKLPEGGISDVYLAKDTPNVNSQPIEAVFMFAKIEDKKLAENSIKEP</sequence>
<accession>A0A1F6BK04</accession>
<organism evidence="1 2">
    <name type="scientific">Candidatus Gottesmanbacteria bacterium RIFCSPLOWO2_01_FULL_42_22</name>
    <dbReference type="NCBI Taxonomy" id="1798391"/>
    <lineage>
        <taxon>Bacteria</taxon>
        <taxon>Candidatus Gottesmaniibacteriota</taxon>
    </lineage>
</organism>
<dbReference type="AlphaFoldDB" id="A0A1F6BK04"/>